<feature type="region of interest" description="Disordered" evidence="1">
    <location>
        <begin position="341"/>
        <end position="360"/>
    </location>
</feature>
<dbReference type="Proteomes" id="UP000325313">
    <property type="component" value="Unassembled WGS sequence"/>
</dbReference>
<proteinExistence type="predicted"/>
<protein>
    <submittedName>
        <fullName evidence="2">Uncharacterized protein</fullName>
    </submittedName>
</protein>
<dbReference type="EMBL" id="VDEP01000376">
    <property type="protein sequence ID" value="KAA1092268.1"/>
    <property type="molecule type" value="Genomic_DNA"/>
</dbReference>
<evidence type="ECO:0000313" key="3">
    <source>
        <dbReference type="Proteomes" id="UP000325313"/>
    </source>
</evidence>
<gene>
    <name evidence="2" type="ORF">PGTUg99_011009</name>
</gene>
<evidence type="ECO:0000313" key="2">
    <source>
        <dbReference type="EMBL" id="KAA1092268.1"/>
    </source>
</evidence>
<sequence>MSIVSIGSDGAATEIAALRFLQNSVDKSLTFQKADARVSVKVPLMGEPPRPVVPVQDPKHARKTAANQILSGARVLSFGKFYLNISHLVALLGNSLPLYSRDVLNCDKQDDGRAYRTMNWETFEASLQSPQHTGLSIYLYLFGELTDAWLCPSMNHLDRIRSAWTSIFFLRFWHQSISSDSKSNPLMSIDRNGVSRQSYEIFHFLGNSLIGLIISHRDFYPNVPLLPWKHGTEACEHIFGWMRVIMPNFTVLDARQMLPKIFAIVRNVMSGQIKMPESDHLKSGYKYNFANELVADSYEHLAQFPSNPEITHELAVAELQAQKIALFAGIDPRFFTTLSTSTTSPNIIPNDDEDANEGKC</sequence>
<organism evidence="2 3">
    <name type="scientific">Puccinia graminis f. sp. tritici</name>
    <dbReference type="NCBI Taxonomy" id="56615"/>
    <lineage>
        <taxon>Eukaryota</taxon>
        <taxon>Fungi</taxon>
        <taxon>Dikarya</taxon>
        <taxon>Basidiomycota</taxon>
        <taxon>Pucciniomycotina</taxon>
        <taxon>Pucciniomycetes</taxon>
        <taxon>Pucciniales</taxon>
        <taxon>Pucciniaceae</taxon>
        <taxon>Puccinia</taxon>
    </lineage>
</organism>
<dbReference type="AlphaFoldDB" id="A0A5B0NWT4"/>
<name>A0A5B0NWT4_PUCGR</name>
<comment type="caution">
    <text evidence="2">The sequence shown here is derived from an EMBL/GenBank/DDBJ whole genome shotgun (WGS) entry which is preliminary data.</text>
</comment>
<evidence type="ECO:0000256" key="1">
    <source>
        <dbReference type="SAM" id="MobiDB-lite"/>
    </source>
</evidence>
<reference evidence="2 3" key="1">
    <citation type="submission" date="2019-05" db="EMBL/GenBank/DDBJ databases">
        <title>Emergence of the Ug99 lineage of the wheat stem rust pathogen through somatic hybridization.</title>
        <authorList>
            <person name="Li F."/>
            <person name="Upadhyaya N.M."/>
            <person name="Sperschneider J."/>
            <person name="Matny O."/>
            <person name="Nguyen-Phuc H."/>
            <person name="Mago R."/>
            <person name="Raley C."/>
            <person name="Miller M.E."/>
            <person name="Silverstein K.A.T."/>
            <person name="Henningsen E."/>
            <person name="Hirsch C.D."/>
            <person name="Visser B."/>
            <person name="Pretorius Z.A."/>
            <person name="Steffenson B.J."/>
            <person name="Schwessinger B."/>
            <person name="Dodds P.N."/>
            <person name="Figueroa M."/>
        </authorList>
    </citation>
    <scope>NUCLEOTIDE SEQUENCE [LARGE SCALE GENOMIC DNA]</scope>
    <source>
        <strain evidence="2 3">Ug99</strain>
    </source>
</reference>
<accession>A0A5B0NWT4</accession>
<feature type="compositionally biased region" description="Acidic residues" evidence="1">
    <location>
        <begin position="350"/>
        <end position="360"/>
    </location>
</feature>